<evidence type="ECO:0000256" key="3">
    <source>
        <dbReference type="ARBA" id="ARBA00022729"/>
    </source>
</evidence>
<dbReference type="Gene3D" id="4.10.1080.10">
    <property type="entry name" value="TSP type-3 repeat"/>
    <property type="match status" value="1"/>
</dbReference>
<keyword evidence="7" id="KW-0812">Transmembrane</keyword>
<reference evidence="9 10" key="1">
    <citation type="submission" date="2019-11" db="EMBL/GenBank/DDBJ databases">
        <title>Streptococcus uberis isolated from clinical mastitis cases on a southeastern Queensland dairy.</title>
        <authorList>
            <person name="Workentine M.L."/>
            <person name="Price R."/>
            <person name="Olchowy T."/>
        </authorList>
    </citation>
    <scope>NUCLEOTIDE SEQUENCE [LARGE SCALE GENOMIC DNA]</scope>
    <source>
        <strain evidence="9 10">OLC4459-A17</strain>
    </source>
</reference>
<proteinExistence type="predicted"/>
<evidence type="ECO:0000313" key="10">
    <source>
        <dbReference type="Proteomes" id="UP000483839"/>
    </source>
</evidence>
<keyword evidence="5" id="KW-0572">Peptidoglycan-anchor</keyword>
<dbReference type="Pfam" id="PF00746">
    <property type="entry name" value="Gram_pos_anchor"/>
    <property type="match status" value="1"/>
</dbReference>
<evidence type="ECO:0000256" key="4">
    <source>
        <dbReference type="ARBA" id="ARBA00022737"/>
    </source>
</evidence>
<dbReference type="PROSITE" id="PS50847">
    <property type="entry name" value="GRAM_POS_ANCHORING"/>
    <property type="match status" value="1"/>
</dbReference>
<keyword evidence="3" id="KW-0732">Signal</keyword>
<feature type="region of interest" description="Disordered" evidence="6">
    <location>
        <begin position="29"/>
        <end position="60"/>
    </location>
</feature>
<feature type="compositionally biased region" description="Acidic residues" evidence="6">
    <location>
        <begin position="35"/>
        <end position="56"/>
    </location>
</feature>
<comment type="caution">
    <text evidence="9">The sequence shown here is derived from an EMBL/GenBank/DDBJ whole genome shotgun (WGS) entry which is preliminary data.</text>
</comment>
<evidence type="ECO:0000256" key="2">
    <source>
        <dbReference type="ARBA" id="ARBA00022525"/>
    </source>
</evidence>
<evidence type="ECO:0000256" key="5">
    <source>
        <dbReference type="ARBA" id="ARBA00023088"/>
    </source>
</evidence>
<sequence>REVKVPVKVTNTLPDGTEEVVEVEVPVTVNRDTDGDGIIDSENPDDDNDGVEDGSDETPKAFTDLTATATPVTVPEGQAVPADTKVNTLPLTGDSSEAFFTSAALAIISSVGLLGIAKGKKNGSD</sequence>
<dbReference type="RefSeq" id="WP_154590921.1">
    <property type="nucleotide sequence ID" value="NZ_WLXI01000029.1"/>
</dbReference>
<evidence type="ECO:0000256" key="6">
    <source>
        <dbReference type="SAM" id="MobiDB-lite"/>
    </source>
</evidence>
<dbReference type="Proteomes" id="UP000483839">
    <property type="component" value="Unassembled WGS sequence"/>
</dbReference>
<dbReference type="InterPro" id="IPR019950">
    <property type="entry name" value="M_anchor"/>
</dbReference>
<evidence type="ECO:0000259" key="8">
    <source>
        <dbReference type="PROSITE" id="PS50847"/>
    </source>
</evidence>
<evidence type="ECO:0000313" key="9">
    <source>
        <dbReference type="EMBL" id="MTD01251.1"/>
    </source>
</evidence>
<dbReference type="InterPro" id="IPR019931">
    <property type="entry name" value="LPXTG_anchor"/>
</dbReference>
<dbReference type="SUPFAM" id="SSF103647">
    <property type="entry name" value="TSP type-3 repeat"/>
    <property type="match status" value="1"/>
</dbReference>
<dbReference type="NCBIfam" id="TIGR01167">
    <property type="entry name" value="LPXTG_anchor"/>
    <property type="match status" value="1"/>
</dbReference>
<dbReference type="AlphaFoldDB" id="A0A6L6G757"/>
<keyword evidence="2" id="KW-0964">Secreted</keyword>
<evidence type="ECO:0000256" key="7">
    <source>
        <dbReference type="SAM" id="Phobius"/>
    </source>
</evidence>
<evidence type="ECO:0000256" key="1">
    <source>
        <dbReference type="ARBA" id="ARBA00022512"/>
    </source>
</evidence>
<keyword evidence="1" id="KW-0134">Cell wall</keyword>
<feature type="non-terminal residue" evidence="9">
    <location>
        <position position="1"/>
    </location>
</feature>
<feature type="domain" description="Gram-positive cocci surface proteins LPxTG" evidence="8">
    <location>
        <begin position="89"/>
        <end position="125"/>
    </location>
</feature>
<dbReference type="EMBL" id="WLXI01000029">
    <property type="protein sequence ID" value="MTD01251.1"/>
    <property type="molecule type" value="Genomic_DNA"/>
</dbReference>
<keyword evidence="7" id="KW-0472">Membrane</keyword>
<dbReference type="PRINTS" id="PR00015">
    <property type="entry name" value="GPOSANCHOR"/>
</dbReference>
<dbReference type="InterPro" id="IPR028974">
    <property type="entry name" value="TSP_type-3_rpt"/>
</dbReference>
<accession>A0A6L6G757</accession>
<protein>
    <submittedName>
        <fullName evidence="9">LPXTG cell wall anchor domain-containing protein</fullName>
    </submittedName>
</protein>
<dbReference type="GO" id="GO:0005509">
    <property type="term" value="F:calcium ion binding"/>
    <property type="evidence" value="ECO:0007669"/>
    <property type="project" value="InterPro"/>
</dbReference>
<gene>
    <name evidence="9" type="ORF">GKS16_03035</name>
</gene>
<name>A0A6L6G757_STRUB</name>
<organism evidence="9 10">
    <name type="scientific">Streptococcus uberis</name>
    <dbReference type="NCBI Taxonomy" id="1349"/>
    <lineage>
        <taxon>Bacteria</taxon>
        <taxon>Bacillati</taxon>
        <taxon>Bacillota</taxon>
        <taxon>Bacilli</taxon>
        <taxon>Lactobacillales</taxon>
        <taxon>Streptococcaceae</taxon>
        <taxon>Streptococcus</taxon>
    </lineage>
</organism>
<feature type="transmembrane region" description="Helical" evidence="7">
    <location>
        <begin position="98"/>
        <end position="117"/>
    </location>
</feature>
<keyword evidence="7" id="KW-1133">Transmembrane helix</keyword>
<keyword evidence="4" id="KW-0677">Repeat</keyword>